<evidence type="ECO:0000256" key="1">
    <source>
        <dbReference type="SAM" id="MobiDB-lite"/>
    </source>
</evidence>
<proteinExistence type="predicted"/>
<keyword evidence="3" id="KW-1185">Reference proteome</keyword>
<feature type="region of interest" description="Disordered" evidence="1">
    <location>
        <begin position="1"/>
        <end position="51"/>
    </location>
</feature>
<accession>A0A485NFX2</accession>
<organism evidence="2 3">
    <name type="scientific">Lynx pardinus</name>
    <name type="common">Iberian lynx</name>
    <name type="synonym">Felis pardina</name>
    <dbReference type="NCBI Taxonomy" id="191816"/>
    <lineage>
        <taxon>Eukaryota</taxon>
        <taxon>Metazoa</taxon>
        <taxon>Chordata</taxon>
        <taxon>Craniata</taxon>
        <taxon>Vertebrata</taxon>
        <taxon>Euteleostomi</taxon>
        <taxon>Mammalia</taxon>
        <taxon>Eutheria</taxon>
        <taxon>Laurasiatheria</taxon>
        <taxon>Carnivora</taxon>
        <taxon>Feliformia</taxon>
        <taxon>Felidae</taxon>
        <taxon>Felinae</taxon>
        <taxon>Lynx</taxon>
    </lineage>
</organism>
<name>A0A485NFX2_LYNPA</name>
<protein>
    <submittedName>
        <fullName evidence="2">Uncharacterized protein</fullName>
    </submittedName>
</protein>
<feature type="compositionally biased region" description="Polar residues" evidence="1">
    <location>
        <begin position="18"/>
        <end position="36"/>
    </location>
</feature>
<evidence type="ECO:0000313" key="3">
    <source>
        <dbReference type="Proteomes" id="UP000386466"/>
    </source>
</evidence>
<dbReference type="AlphaFoldDB" id="A0A485NFX2"/>
<dbReference type="EMBL" id="CAAGRJ010014873">
    <property type="protein sequence ID" value="VFV30918.1"/>
    <property type="molecule type" value="Genomic_DNA"/>
</dbReference>
<feature type="compositionally biased region" description="Basic and acidic residues" evidence="1">
    <location>
        <begin position="7"/>
        <end position="17"/>
    </location>
</feature>
<gene>
    <name evidence="2" type="ORF">LYPA_23C016193</name>
</gene>
<sequence>MHPFKMRGQEKKADSHHQSLTQERPNFRTPSAPTSELTKEINWTPMISITK</sequence>
<evidence type="ECO:0000313" key="2">
    <source>
        <dbReference type="EMBL" id="VFV30918.1"/>
    </source>
</evidence>
<reference evidence="2 3" key="1">
    <citation type="submission" date="2019-01" db="EMBL/GenBank/DDBJ databases">
        <authorList>
            <person name="Alioto T."/>
            <person name="Alioto T."/>
        </authorList>
    </citation>
    <scope>NUCLEOTIDE SEQUENCE [LARGE SCALE GENOMIC DNA]</scope>
</reference>
<dbReference type="Proteomes" id="UP000386466">
    <property type="component" value="Unassembled WGS sequence"/>
</dbReference>